<comment type="caution">
    <text evidence="2">The sequence shown here is derived from an EMBL/GenBank/DDBJ whole genome shotgun (WGS) entry which is preliminary data.</text>
</comment>
<evidence type="ECO:0000313" key="3">
    <source>
        <dbReference type="Proteomes" id="UP000289738"/>
    </source>
</evidence>
<gene>
    <name evidence="2" type="ORF">Ahy_B06g084659</name>
</gene>
<evidence type="ECO:0000259" key="1">
    <source>
        <dbReference type="Pfam" id="PF10536"/>
    </source>
</evidence>
<keyword evidence="3" id="KW-1185">Reference proteome</keyword>
<dbReference type="PANTHER" id="PTHR46033:SF8">
    <property type="entry name" value="PROTEIN MAINTENANCE OF MERISTEMS-LIKE"/>
    <property type="match status" value="1"/>
</dbReference>
<proteinExistence type="predicted"/>
<name>A0A444YSF4_ARAHY</name>
<organism evidence="2 3">
    <name type="scientific">Arachis hypogaea</name>
    <name type="common">Peanut</name>
    <dbReference type="NCBI Taxonomy" id="3818"/>
    <lineage>
        <taxon>Eukaryota</taxon>
        <taxon>Viridiplantae</taxon>
        <taxon>Streptophyta</taxon>
        <taxon>Embryophyta</taxon>
        <taxon>Tracheophyta</taxon>
        <taxon>Spermatophyta</taxon>
        <taxon>Magnoliopsida</taxon>
        <taxon>eudicotyledons</taxon>
        <taxon>Gunneridae</taxon>
        <taxon>Pentapetalae</taxon>
        <taxon>rosids</taxon>
        <taxon>fabids</taxon>
        <taxon>Fabales</taxon>
        <taxon>Fabaceae</taxon>
        <taxon>Papilionoideae</taxon>
        <taxon>50 kb inversion clade</taxon>
        <taxon>dalbergioids sensu lato</taxon>
        <taxon>Dalbergieae</taxon>
        <taxon>Pterocarpus clade</taxon>
        <taxon>Arachis</taxon>
    </lineage>
</organism>
<feature type="domain" description="Aminotransferase-like plant mobile" evidence="1">
    <location>
        <begin position="31"/>
        <end position="162"/>
    </location>
</feature>
<reference evidence="2 3" key="1">
    <citation type="submission" date="2019-01" db="EMBL/GenBank/DDBJ databases">
        <title>Sequencing of cultivated peanut Arachis hypogaea provides insights into genome evolution and oil improvement.</title>
        <authorList>
            <person name="Chen X."/>
        </authorList>
    </citation>
    <scope>NUCLEOTIDE SEQUENCE [LARGE SCALE GENOMIC DNA]</scope>
    <source>
        <strain evidence="3">cv. Fuhuasheng</strain>
        <tissue evidence="2">Leaves</tissue>
    </source>
</reference>
<protein>
    <recommendedName>
        <fullName evidence="1">Aminotransferase-like plant mobile domain-containing protein</fullName>
    </recommendedName>
</protein>
<sequence length="494" mass="56886">MQPSRRVYSVQRQQNMRLHERIIPYLERASLYHLTRLNKCWFWLDEPLVSAFIERWHLETHTFHMPFGECSITLQDMAYQLRLPVDENAVIGLRLVYGGWQTGLGVVLGVIQLPLPDKIKQFTVHFTWFHERFRMLPADASEDTIRIYARAYIMMLLSTQLYIFGDCHLWRGLTTRALTTGVQVHWHGYIDACVGWPTEMSRTWQALYSYYNLGSSGGSPLSSRMDLTTFLFRWHTGIDRCTEDLGLNIHITLLSSRWANYLRTSDGKEQRIIYVLMLDFVIMWEPYVALDVLVIVHPEILAEQHSRLWQHQDDKVVPRLGSVQHVPDTVLNINWLHGKDGRGGDRHDFCIGIIELILSWVSIEWLIQHICFCCRMPHLPILRERRFRTMPSIEGCRKCPLGYQCWTCWIAGVWSGDDTLEQKAGGDGGGQGDHRMRRSCVRGRGVGLGSAAARHSDIPTASCMVTSLIMVLVGTQKLGFGGHIYPCIEFSNIP</sequence>
<dbReference type="EMBL" id="SDMP01000016">
    <property type="protein sequence ID" value="RYR04860.1"/>
    <property type="molecule type" value="Genomic_DNA"/>
</dbReference>
<dbReference type="Proteomes" id="UP000289738">
    <property type="component" value="Chromosome B06"/>
</dbReference>
<dbReference type="AlphaFoldDB" id="A0A444YSF4"/>
<dbReference type="PANTHER" id="PTHR46033">
    <property type="entry name" value="PROTEIN MAIN-LIKE 2"/>
    <property type="match status" value="1"/>
</dbReference>
<evidence type="ECO:0000313" key="2">
    <source>
        <dbReference type="EMBL" id="RYR04860.1"/>
    </source>
</evidence>
<dbReference type="GO" id="GO:0010073">
    <property type="term" value="P:meristem maintenance"/>
    <property type="evidence" value="ECO:0007669"/>
    <property type="project" value="InterPro"/>
</dbReference>
<dbReference type="InterPro" id="IPR044824">
    <property type="entry name" value="MAIN-like"/>
</dbReference>
<dbReference type="InterPro" id="IPR019557">
    <property type="entry name" value="AminoTfrase-like_pln_mobile"/>
</dbReference>
<accession>A0A444YSF4</accession>
<dbReference type="Pfam" id="PF10536">
    <property type="entry name" value="PMD"/>
    <property type="match status" value="1"/>
</dbReference>